<protein>
    <submittedName>
        <fullName evidence="14">5-hydroxytryptamine receptor 1A</fullName>
    </submittedName>
</protein>
<evidence type="ECO:0000256" key="1">
    <source>
        <dbReference type="ARBA" id="ARBA00004651"/>
    </source>
</evidence>
<keyword evidence="9 10" id="KW-0807">Transducer</keyword>
<dbReference type="GO" id="GO:0071880">
    <property type="term" value="P:adenylate cyclase-activating adrenergic receptor signaling pathway"/>
    <property type="evidence" value="ECO:0007669"/>
    <property type="project" value="TreeGrafter"/>
</dbReference>
<evidence type="ECO:0000256" key="11">
    <source>
        <dbReference type="SAM" id="MobiDB-lite"/>
    </source>
</evidence>
<evidence type="ECO:0000256" key="12">
    <source>
        <dbReference type="SAM" id="Phobius"/>
    </source>
</evidence>
<dbReference type="GO" id="GO:0004993">
    <property type="term" value="F:G protein-coupled serotonin receptor activity"/>
    <property type="evidence" value="ECO:0007669"/>
    <property type="project" value="UniProtKB-ARBA"/>
</dbReference>
<feature type="transmembrane region" description="Helical" evidence="12">
    <location>
        <begin position="128"/>
        <end position="155"/>
    </location>
</feature>
<evidence type="ECO:0000256" key="5">
    <source>
        <dbReference type="ARBA" id="ARBA00023040"/>
    </source>
</evidence>
<comment type="subcellular location">
    <subcellularLocation>
        <location evidence="1">Cell membrane</location>
        <topology evidence="1">Multi-pass membrane protein</topology>
    </subcellularLocation>
</comment>
<evidence type="ECO:0000256" key="2">
    <source>
        <dbReference type="ARBA" id="ARBA00022475"/>
    </source>
</evidence>
<dbReference type="EMBL" id="MTYJ01000015">
    <property type="protein sequence ID" value="OQV22925.1"/>
    <property type="molecule type" value="Genomic_DNA"/>
</dbReference>
<dbReference type="CDD" id="cd15331">
    <property type="entry name" value="7tmA_5-HT1A_invertebrates"/>
    <property type="match status" value="1"/>
</dbReference>
<keyword evidence="3 10" id="KW-0812">Transmembrane</keyword>
<dbReference type="SMART" id="SM01381">
    <property type="entry name" value="7TM_GPCR_Srsx"/>
    <property type="match status" value="1"/>
</dbReference>
<dbReference type="Proteomes" id="UP000192578">
    <property type="component" value="Unassembled WGS sequence"/>
</dbReference>
<keyword evidence="7" id="KW-1015">Disulfide bond</keyword>
<keyword evidence="6 12" id="KW-0472">Membrane</keyword>
<dbReference type="OrthoDB" id="5956310at2759"/>
<dbReference type="Gene3D" id="1.20.1070.10">
    <property type="entry name" value="Rhodopsin 7-helix transmembrane proteins"/>
    <property type="match status" value="2"/>
</dbReference>
<gene>
    <name evidence="14" type="ORF">BV898_03351</name>
</gene>
<evidence type="ECO:0000259" key="13">
    <source>
        <dbReference type="PROSITE" id="PS50262"/>
    </source>
</evidence>
<evidence type="ECO:0000256" key="3">
    <source>
        <dbReference type="ARBA" id="ARBA00022692"/>
    </source>
</evidence>
<accession>A0A1W0X629</accession>
<organism evidence="14 15">
    <name type="scientific">Hypsibius exemplaris</name>
    <name type="common">Freshwater tardigrade</name>
    <dbReference type="NCBI Taxonomy" id="2072580"/>
    <lineage>
        <taxon>Eukaryota</taxon>
        <taxon>Metazoa</taxon>
        <taxon>Ecdysozoa</taxon>
        <taxon>Tardigrada</taxon>
        <taxon>Eutardigrada</taxon>
        <taxon>Parachela</taxon>
        <taxon>Hypsibioidea</taxon>
        <taxon>Hypsibiidae</taxon>
        <taxon>Hypsibius</taxon>
    </lineage>
</organism>
<keyword evidence="5 10" id="KW-0297">G-protein coupled receptor</keyword>
<dbReference type="SUPFAM" id="SSF81321">
    <property type="entry name" value="Family A G protein-coupled receptor-like"/>
    <property type="match status" value="1"/>
</dbReference>
<evidence type="ECO:0000256" key="9">
    <source>
        <dbReference type="ARBA" id="ARBA00023224"/>
    </source>
</evidence>
<dbReference type="PROSITE" id="PS00237">
    <property type="entry name" value="G_PROTEIN_RECEP_F1_1"/>
    <property type="match status" value="1"/>
</dbReference>
<feature type="transmembrane region" description="Helical" evidence="12">
    <location>
        <begin position="245"/>
        <end position="268"/>
    </location>
</feature>
<dbReference type="PANTHER" id="PTHR24248">
    <property type="entry name" value="ADRENERGIC RECEPTOR-RELATED G-PROTEIN COUPLED RECEPTOR"/>
    <property type="match status" value="1"/>
</dbReference>
<keyword evidence="2" id="KW-1003">Cell membrane</keyword>
<dbReference type="PRINTS" id="PR00237">
    <property type="entry name" value="GPCRRHODOPSN"/>
</dbReference>
<feature type="transmembrane region" description="Helical" evidence="12">
    <location>
        <begin position="167"/>
        <end position="189"/>
    </location>
</feature>
<feature type="transmembrane region" description="Helical" evidence="12">
    <location>
        <begin position="288"/>
        <end position="314"/>
    </location>
</feature>
<feature type="transmembrane region" description="Helical" evidence="12">
    <location>
        <begin position="492"/>
        <end position="513"/>
    </location>
</feature>
<evidence type="ECO:0000256" key="4">
    <source>
        <dbReference type="ARBA" id="ARBA00022989"/>
    </source>
</evidence>
<comment type="similarity">
    <text evidence="10">Belongs to the G-protein coupled receptor 1 family.</text>
</comment>
<feature type="domain" description="G-protein coupled receptors family 1 profile" evidence="13">
    <location>
        <begin position="147"/>
        <end position="549"/>
    </location>
</feature>
<dbReference type="GO" id="GO:0005886">
    <property type="term" value="C:plasma membrane"/>
    <property type="evidence" value="ECO:0007669"/>
    <property type="project" value="UniProtKB-SubCell"/>
</dbReference>
<keyword evidence="4 12" id="KW-1133">Transmembrane helix</keyword>
<sequence>MKNIHDDAMEVQSSTRQHDLSSSSNSCRPCGRGEGGSPPRRGRRHASVVLLQVGLLLAFLITSAQTSSMDFSSPNPFFDLASEEDISYRERVISATQPRPDDLLSPSQRNGSSSSEGRPAYMHYEPGFWSFITLMFCGVMVILTVVGNICVIAAVHQSKALQAPQNALIVSLALADLLVGLAVMPFAAITDFLGLWILGAIPCDIWTVLDVCLCTASILHLVAIAFDRYFSITNMRYIQGRNVKLMYVVIATVWILSLVLAVGPAMGWRDNLYDERIERGECLVSQEVSFQIFGTSVAFFGPLVGILILYGLIYQQTRSRMRKRMEDTLHSTLHQIAKVEKDAASAAAANNNNNHSPSNASTPPSTPTSTTTNGLQLASLFQDGKWTSRFRTPRPFRRSLNASVRSQNNNKMSTPQRKCSRGGSTQTIRLSELGAEENEATIASSLHLTDDTLSVCPSYSDQPEKAKLRVVKKPSTSLSARHQTLLRREKKAATTLAIITLSFVVCWLPFFLYAVVRPVCGESCQLPHTAESFFLWLGYANSTLNPLIYTIFSPDFRNAFKKLFRLDSSPPMT</sequence>
<feature type="transmembrane region" description="Helical" evidence="12">
    <location>
        <begin position="48"/>
        <end position="66"/>
    </location>
</feature>
<keyword evidence="15" id="KW-1185">Reference proteome</keyword>
<dbReference type="Pfam" id="PF00001">
    <property type="entry name" value="7tm_1"/>
    <property type="match status" value="1"/>
</dbReference>
<feature type="transmembrane region" description="Helical" evidence="12">
    <location>
        <begin position="533"/>
        <end position="552"/>
    </location>
</feature>
<evidence type="ECO:0000256" key="6">
    <source>
        <dbReference type="ARBA" id="ARBA00023136"/>
    </source>
</evidence>
<dbReference type="GO" id="GO:0043410">
    <property type="term" value="P:positive regulation of MAPK cascade"/>
    <property type="evidence" value="ECO:0007669"/>
    <property type="project" value="TreeGrafter"/>
</dbReference>
<evidence type="ECO:0000313" key="14">
    <source>
        <dbReference type="EMBL" id="OQV22925.1"/>
    </source>
</evidence>
<feature type="compositionally biased region" description="Polar residues" evidence="11">
    <location>
        <begin position="105"/>
        <end position="116"/>
    </location>
</feature>
<reference evidence="15" key="1">
    <citation type="submission" date="2017-01" db="EMBL/GenBank/DDBJ databases">
        <title>Comparative genomics of anhydrobiosis in the tardigrade Hypsibius dujardini.</title>
        <authorList>
            <person name="Yoshida Y."/>
            <person name="Koutsovoulos G."/>
            <person name="Laetsch D."/>
            <person name="Stevens L."/>
            <person name="Kumar S."/>
            <person name="Horikawa D."/>
            <person name="Ishino K."/>
            <person name="Komine S."/>
            <person name="Tomita M."/>
            <person name="Blaxter M."/>
            <person name="Arakawa K."/>
        </authorList>
    </citation>
    <scope>NUCLEOTIDE SEQUENCE [LARGE SCALE GENOMIC DNA]</scope>
    <source>
        <strain evidence="15">Z151</strain>
    </source>
</reference>
<feature type="compositionally biased region" description="Polar residues" evidence="11">
    <location>
        <begin position="11"/>
        <end position="25"/>
    </location>
</feature>
<proteinExistence type="inferred from homology"/>
<dbReference type="InterPro" id="IPR017452">
    <property type="entry name" value="GPCR_Rhodpsn_7TM"/>
</dbReference>
<comment type="caution">
    <text evidence="14">The sequence shown here is derived from an EMBL/GenBank/DDBJ whole genome shotgun (WGS) entry which is preliminary data.</text>
</comment>
<feature type="region of interest" description="Disordered" evidence="11">
    <location>
        <begin position="390"/>
        <end position="425"/>
    </location>
</feature>
<feature type="transmembrane region" description="Helical" evidence="12">
    <location>
        <begin position="195"/>
        <end position="224"/>
    </location>
</feature>
<feature type="region of interest" description="Disordered" evidence="11">
    <location>
        <begin position="1"/>
        <end position="43"/>
    </location>
</feature>
<feature type="compositionally biased region" description="Polar residues" evidence="11">
    <location>
        <begin position="400"/>
        <end position="425"/>
    </location>
</feature>
<dbReference type="PROSITE" id="PS50262">
    <property type="entry name" value="G_PROTEIN_RECEP_F1_2"/>
    <property type="match status" value="1"/>
</dbReference>
<name>A0A1W0X629_HYPEX</name>
<feature type="region of interest" description="Disordered" evidence="11">
    <location>
        <begin position="344"/>
        <end position="373"/>
    </location>
</feature>
<evidence type="ECO:0000256" key="10">
    <source>
        <dbReference type="RuleBase" id="RU000688"/>
    </source>
</evidence>
<dbReference type="InterPro" id="IPR000276">
    <property type="entry name" value="GPCR_Rhodpsn"/>
</dbReference>
<evidence type="ECO:0000256" key="7">
    <source>
        <dbReference type="ARBA" id="ARBA00023157"/>
    </source>
</evidence>
<dbReference type="AlphaFoldDB" id="A0A1W0X629"/>
<keyword evidence="8 10" id="KW-0675">Receptor</keyword>
<evidence type="ECO:0000313" key="15">
    <source>
        <dbReference type="Proteomes" id="UP000192578"/>
    </source>
</evidence>
<feature type="region of interest" description="Disordered" evidence="11">
    <location>
        <begin position="98"/>
        <end position="118"/>
    </location>
</feature>
<evidence type="ECO:0000256" key="8">
    <source>
        <dbReference type="ARBA" id="ARBA00023170"/>
    </source>
</evidence>
<dbReference type="PANTHER" id="PTHR24248:SF199">
    <property type="entry name" value="IP13425P-RELATED"/>
    <property type="match status" value="1"/>
</dbReference>